<keyword evidence="3" id="KW-1185">Reference proteome</keyword>
<dbReference type="InterPro" id="IPR046820">
    <property type="entry name" value="MmeI_TRD"/>
</dbReference>
<gene>
    <name evidence="2" type="ORF">GCM10023217_34760</name>
</gene>
<proteinExistence type="predicted"/>
<comment type="caution">
    <text evidence="2">The sequence shown here is derived from an EMBL/GenBank/DDBJ whole genome shotgun (WGS) entry which is preliminary data.</text>
</comment>
<protein>
    <recommendedName>
        <fullName evidence="1">MmeI-like target recognition domain-containing protein</fullName>
    </recommendedName>
</protein>
<evidence type="ECO:0000313" key="3">
    <source>
        <dbReference type="Proteomes" id="UP001500822"/>
    </source>
</evidence>
<evidence type="ECO:0000259" key="1">
    <source>
        <dbReference type="Pfam" id="PF20466"/>
    </source>
</evidence>
<dbReference type="Pfam" id="PF20466">
    <property type="entry name" value="MmeI_TRD"/>
    <property type="match status" value="1"/>
</dbReference>
<feature type="domain" description="MmeI-like target recognition" evidence="1">
    <location>
        <begin position="123"/>
        <end position="302"/>
    </location>
</feature>
<reference evidence="3" key="1">
    <citation type="journal article" date="2019" name="Int. J. Syst. Evol. Microbiol.">
        <title>The Global Catalogue of Microorganisms (GCM) 10K type strain sequencing project: providing services to taxonomists for standard genome sequencing and annotation.</title>
        <authorList>
            <consortium name="The Broad Institute Genomics Platform"/>
            <consortium name="The Broad Institute Genome Sequencing Center for Infectious Disease"/>
            <person name="Wu L."/>
            <person name="Ma J."/>
        </authorList>
    </citation>
    <scope>NUCLEOTIDE SEQUENCE [LARGE SCALE GENOMIC DNA]</scope>
    <source>
        <strain evidence="3">JCM 18077</strain>
    </source>
</reference>
<dbReference type="RefSeq" id="WP_345314486.1">
    <property type="nucleotide sequence ID" value="NZ_BAABIE010000033.1"/>
</dbReference>
<organism evidence="2 3">
    <name type="scientific">Gordonia alkaliphila</name>
    <dbReference type="NCBI Taxonomy" id="1053547"/>
    <lineage>
        <taxon>Bacteria</taxon>
        <taxon>Bacillati</taxon>
        <taxon>Actinomycetota</taxon>
        <taxon>Actinomycetes</taxon>
        <taxon>Mycobacteriales</taxon>
        <taxon>Gordoniaceae</taxon>
        <taxon>Gordonia</taxon>
    </lineage>
</organism>
<evidence type="ECO:0000313" key="2">
    <source>
        <dbReference type="EMBL" id="GAA4759385.1"/>
    </source>
</evidence>
<name>A0ABP8ZKR0_9ACTN</name>
<dbReference type="Proteomes" id="UP001500822">
    <property type="component" value="Unassembled WGS sequence"/>
</dbReference>
<accession>A0ABP8ZKR0</accession>
<sequence>MTLHYGALLGTSLLQAEGTLGLIATNSVAQGESREVGLDAMIGQGFTITRAIQSQSWPSASANLEFAAVWGTLGSVGDEAPRIANGEIVHRISTLLEAAGRVEGLPQQLQENKGIAFEGCKLRGTGFIIDPGEASEWQLSDPANKQVLFPYLNGEDLNSRPDSSASRWVIDFTGHDGTSAARFRLPFDRVDEVVSYERKNLGAQLREKFWLYERPRAAMRKAIAGLSEVLVIACTSKSVMPVRVSTGQVFSNALDVFATMNYGDQAVLSSSLHQLWAITYGSTLETRIRYTPSDVFETFPRPVATARLAEIGRALDEERREIMVSRDLGLTNIYNLVNSPDVSGDADIDRLRQVHVEVDEAVMAAFGWTDLNFQHGFHSYRQERRWGLFEVERAPQQ</sequence>
<dbReference type="EMBL" id="BAABIE010000033">
    <property type="protein sequence ID" value="GAA4759385.1"/>
    <property type="molecule type" value="Genomic_DNA"/>
</dbReference>